<dbReference type="InterPro" id="IPR029063">
    <property type="entry name" value="SAM-dependent_MTases_sf"/>
</dbReference>
<evidence type="ECO:0000313" key="3">
    <source>
        <dbReference type="Proteomes" id="UP000701999"/>
    </source>
</evidence>
<gene>
    <name evidence="2" type="ORF">IB647_00415</name>
</gene>
<dbReference type="Pfam" id="PF08241">
    <property type="entry name" value="Methyltransf_11"/>
    <property type="match status" value="1"/>
</dbReference>
<keyword evidence="2" id="KW-0489">Methyltransferase</keyword>
<name>A0A9Q2KNL9_9GAMM</name>
<reference evidence="2 3" key="1">
    <citation type="submission" date="2020-09" db="EMBL/GenBank/DDBJ databases">
        <title>Development of specific Francisella tularensis PCR assay based on in-depth characterization of family Francisellaceae.</title>
        <authorList>
            <person name="Ohrman C."/>
            <person name="Sahl J."/>
            <person name="Sjodin A."/>
            <person name="Uneklint I."/>
            <person name="Ballard R."/>
            <person name="Karlsson L."/>
            <person name="Mcdonough R."/>
            <person name="Sundell D."/>
            <person name="Soria K."/>
            <person name="Brindeflk B."/>
            <person name="Vallesi A."/>
            <person name="Ramirez-Paredes J.G."/>
            <person name="Colquhoun D."/>
            <person name="Myrtennas K."/>
            <person name="Birdsell D."/>
            <person name="Johansson A."/>
            <person name="Wagner D."/>
            <person name="Forsman M."/>
        </authorList>
    </citation>
    <scope>NUCLEOTIDE SEQUENCE [LARGE SCALE GENOMIC DNA]</scope>
    <source>
        <strain evidence="2 3">FSC1140</strain>
    </source>
</reference>
<evidence type="ECO:0000313" key="2">
    <source>
        <dbReference type="EMBL" id="MBK2064320.1"/>
    </source>
</evidence>
<dbReference type="SUPFAM" id="SSF53335">
    <property type="entry name" value="S-adenosyl-L-methionine-dependent methyltransferases"/>
    <property type="match status" value="1"/>
</dbReference>
<organism evidence="2 3">
    <name type="scientific">Francisella noatunensis</name>
    <dbReference type="NCBI Taxonomy" id="657445"/>
    <lineage>
        <taxon>Bacteria</taxon>
        <taxon>Pseudomonadati</taxon>
        <taxon>Pseudomonadota</taxon>
        <taxon>Gammaproteobacteria</taxon>
        <taxon>Thiotrichales</taxon>
        <taxon>Francisellaceae</taxon>
        <taxon>Francisella</taxon>
    </lineage>
</organism>
<dbReference type="Gene3D" id="3.40.50.150">
    <property type="entry name" value="Vaccinia Virus protein VP39"/>
    <property type="match status" value="1"/>
</dbReference>
<dbReference type="CDD" id="cd02440">
    <property type="entry name" value="AdoMet_MTases"/>
    <property type="match status" value="1"/>
</dbReference>
<keyword evidence="2" id="KW-0808">Transferase</keyword>
<dbReference type="EMBL" id="JACVKN010000004">
    <property type="protein sequence ID" value="MBK2064320.1"/>
    <property type="molecule type" value="Genomic_DNA"/>
</dbReference>
<dbReference type="AlphaFoldDB" id="A0A9Q2KNL9"/>
<dbReference type="GO" id="GO:0008757">
    <property type="term" value="F:S-adenosylmethionine-dependent methyltransferase activity"/>
    <property type="evidence" value="ECO:0007669"/>
    <property type="project" value="InterPro"/>
</dbReference>
<comment type="caution">
    <text evidence="2">The sequence shown here is derived from an EMBL/GenBank/DDBJ whole genome shotgun (WGS) entry which is preliminary data.</text>
</comment>
<dbReference type="GeneID" id="93255831"/>
<dbReference type="PANTHER" id="PTHR43861">
    <property type="entry name" value="TRANS-ACONITATE 2-METHYLTRANSFERASE-RELATED"/>
    <property type="match status" value="1"/>
</dbReference>
<evidence type="ECO:0000259" key="1">
    <source>
        <dbReference type="Pfam" id="PF08241"/>
    </source>
</evidence>
<sequence length="253" mass="28932">MSNNNLWEPKSYNSIGKFVTEYGNEIVELLSPQKDEKILDIGCGTGKLTNKIKLQGASIVGIDVSNQMLNQAKKNYPNIEFIEADAQQDLPFNSENFDAVFSNAALHWMLNPTTVIKNVNKILKKNGRFVLEMGGKGNIKNLLASLDKASQKYVTQDYSLENFYPSISEYTSLLENNGFLVKYAILFERPTLLEGSNGFRNWAMTFRKNLLDKVTNTAEFLEYAEKIAKPYLYKNNKWYADYVRLRVIAYKTQ</sequence>
<dbReference type="PANTHER" id="PTHR43861:SF1">
    <property type="entry name" value="TRANS-ACONITATE 2-METHYLTRANSFERASE"/>
    <property type="match status" value="1"/>
</dbReference>
<dbReference type="Proteomes" id="UP000701999">
    <property type="component" value="Unassembled WGS sequence"/>
</dbReference>
<accession>A0A9Q2KNL9</accession>
<dbReference type="GO" id="GO:0032259">
    <property type="term" value="P:methylation"/>
    <property type="evidence" value="ECO:0007669"/>
    <property type="project" value="UniProtKB-KW"/>
</dbReference>
<feature type="domain" description="Methyltransferase type 11" evidence="1">
    <location>
        <begin position="39"/>
        <end position="131"/>
    </location>
</feature>
<keyword evidence="3" id="KW-1185">Reference proteome</keyword>
<protein>
    <submittedName>
        <fullName evidence="2">Methyltransferase domain-containing protein</fullName>
    </submittedName>
</protein>
<proteinExistence type="predicted"/>
<dbReference type="InterPro" id="IPR013216">
    <property type="entry name" value="Methyltransf_11"/>
</dbReference>
<dbReference type="RefSeq" id="WP_159184909.1">
    <property type="nucleotide sequence ID" value="NZ_JACVJL010000029.1"/>
</dbReference>